<dbReference type="RefSeq" id="WP_258958031.1">
    <property type="nucleotide sequence ID" value="NZ_AZSD01000012.1"/>
</dbReference>
<name>A0A0F7VSZ6_STRLW</name>
<gene>
    <name evidence="1" type="primary">sle_05790</name>
    <name evidence="1" type="synonym">ls2A</name>
</gene>
<dbReference type="KEGG" id="sle:sle_05790"/>
<proteinExistence type="predicted"/>
<dbReference type="Proteomes" id="UP000035016">
    <property type="component" value="Chromosome Chromosome"/>
</dbReference>
<sequence>MEHDEKTPYETPAVYGLGAFAEETGLYGVRNDEEINWHFDYWT</sequence>
<organism evidence="1 2">
    <name type="scientific">Streptomyces leeuwenhoekii</name>
    <dbReference type="NCBI Taxonomy" id="1437453"/>
    <lineage>
        <taxon>Bacteria</taxon>
        <taxon>Bacillati</taxon>
        <taxon>Actinomycetota</taxon>
        <taxon>Actinomycetes</taxon>
        <taxon>Kitasatosporales</taxon>
        <taxon>Streptomycetaceae</taxon>
        <taxon>Streptomyces</taxon>
    </lineage>
</organism>
<evidence type="ECO:0000313" key="2">
    <source>
        <dbReference type="Proteomes" id="UP000035016"/>
    </source>
</evidence>
<evidence type="ECO:0008006" key="3">
    <source>
        <dbReference type="Google" id="ProtNLM"/>
    </source>
</evidence>
<accession>A0A0F7VSZ6</accession>
<reference evidence="1 2" key="1">
    <citation type="submission" date="2015-02" db="EMBL/GenBank/DDBJ databases">
        <authorList>
            <person name="Gomez-Escribano P.J."/>
        </authorList>
    </citation>
    <scope>NUCLEOTIDE SEQUENCE [LARGE SCALE GENOMIC DNA]</scope>
    <source>
        <strain evidence="2">C34 (DSM 42122 / NRRL B-24963)</strain>
    </source>
</reference>
<dbReference type="AlphaFoldDB" id="A0A0F7VSZ6"/>
<dbReference type="EMBL" id="LN831790">
    <property type="protein sequence ID" value="CQR60041.1"/>
    <property type="molecule type" value="Genomic_DNA"/>
</dbReference>
<evidence type="ECO:0000313" key="1">
    <source>
        <dbReference type="EMBL" id="CQR60041.1"/>
    </source>
</evidence>
<protein>
    <recommendedName>
        <fullName evidence="3">Lasso RiPP family leader peptide-containing protein</fullName>
    </recommendedName>
</protein>